<proteinExistence type="predicted"/>
<evidence type="ECO:0000256" key="1">
    <source>
        <dbReference type="SAM" id="SignalP"/>
    </source>
</evidence>
<name>A0ABY7THQ2_9SPHN</name>
<sequence>MPSWTRRLAGLATVVATLVAAAPAQAYLYWVTPDFRGQPVRGNEPGIGQPMPGATDKELQAHLIWNLRAGLNVAALQCQFAPVLMTVSNYNALLFNHAKELTAAYTVLTGYFKRTDPKGWQRSLDQYTTRTYNGFSTLHGQLGFCDVAAQIGRDALDQDKGKLYKVAEDRLAEFRNSLAYRPDGVYIMSRGLTFTLPPNFGACVDKKGREIACKA</sequence>
<gene>
    <name evidence="2" type="ORF">PQ455_12830</name>
</gene>
<evidence type="ECO:0000313" key="2">
    <source>
        <dbReference type="EMBL" id="WCT72516.1"/>
    </source>
</evidence>
<feature type="chain" id="PRO_5045190197" evidence="1">
    <location>
        <begin position="27"/>
        <end position="215"/>
    </location>
</feature>
<accession>A0ABY7THQ2</accession>
<dbReference type="EMBL" id="CP117411">
    <property type="protein sequence ID" value="WCT72516.1"/>
    <property type="molecule type" value="Genomic_DNA"/>
</dbReference>
<protein>
    <submittedName>
        <fullName evidence="2">Uncharacterized protein</fullName>
    </submittedName>
</protein>
<keyword evidence="1" id="KW-0732">Signal</keyword>
<organism evidence="2 3">
    <name type="scientific">Sphingomonas naphthae</name>
    <dbReference type="NCBI Taxonomy" id="1813468"/>
    <lineage>
        <taxon>Bacteria</taxon>
        <taxon>Pseudomonadati</taxon>
        <taxon>Pseudomonadota</taxon>
        <taxon>Alphaproteobacteria</taxon>
        <taxon>Sphingomonadales</taxon>
        <taxon>Sphingomonadaceae</taxon>
        <taxon>Sphingomonas</taxon>
    </lineage>
</organism>
<evidence type="ECO:0000313" key="3">
    <source>
        <dbReference type="Proteomes" id="UP001220395"/>
    </source>
</evidence>
<dbReference type="Proteomes" id="UP001220395">
    <property type="component" value="Chromosome"/>
</dbReference>
<keyword evidence="3" id="KW-1185">Reference proteome</keyword>
<reference evidence="2 3" key="1">
    <citation type="submission" date="2023-02" db="EMBL/GenBank/DDBJ databases">
        <title>Genome sequence of Sphingomonas naphthae.</title>
        <authorList>
            <person name="Kim S."/>
            <person name="Heo J."/>
            <person name="Kwon S.-W."/>
        </authorList>
    </citation>
    <scope>NUCLEOTIDE SEQUENCE [LARGE SCALE GENOMIC DNA]</scope>
    <source>
        <strain evidence="2 3">KACC 18716</strain>
    </source>
</reference>
<dbReference type="RefSeq" id="WP_273686482.1">
    <property type="nucleotide sequence ID" value="NZ_CP117411.1"/>
</dbReference>
<feature type="signal peptide" evidence="1">
    <location>
        <begin position="1"/>
        <end position="26"/>
    </location>
</feature>